<sequence>MLCYRLHFTAPFHIDSRGDAFHERSETFIHSDTLSAALLSAWALLEPDRVAERAEQPPFSLSSAFPFYKDHYGQYHYFLPRALNTQAVQLPKERLQDAKKIKKLQWLEVALWRKTFTAEWLTGKTPLPDIKQGCLAFAKQTHLRALWAEEERPRLAIDRLTNATLDGQLFHLSRIWFDQDGGLYFLAKPFAKPAEQAAFEAALSLLGDSGIGADRSNGNGFFKWEHGQNPGLRLAKADDRAVALSLISPDIDKDCRPDWLEKSAYKLVSRGGWIGQSGLRKKRLRMFAEGSVFKRPLQGQVVDITPENAPNKVCRDGRGFFVQAG</sequence>
<dbReference type="InterPro" id="IPR040932">
    <property type="entry name" value="Csm4_C"/>
</dbReference>
<dbReference type="InterPro" id="IPR019117">
    <property type="entry name" value="CRISPR-assoc_protein_Cmr3"/>
</dbReference>
<comment type="caution">
    <text evidence="6">The sequence shown here is derived from an EMBL/GenBank/DDBJ whole genome shotgun (WGS) entry which is preliminary data.</text>
</comment>
<comment type="similarity">
    <text evidence="1">Belongs to the CRISPR-associated Csm4 family.</text>
</comment>
<dbReference type="Pfam" id="PF17953">
    <property type="entry name" value="Csm4_C"/>
    <property type="match status" value="1"/>
</dbReference>
<proteinExistence type="inferred from homology"/>
<protein>
    <recommendedName>
        <fullName evidence="2">CRISPR system Cms protein Csm4</fullName>
    </recommendedName>
</protein>
<organism evidence="6 7">
    <name type="scientific">Methylovulum psychrotolerans</name>
    <dbReference type="NCBI Taxonomy" id="1704499"/>
    <lineage>
        <taxon>Bacteria</taxon>
        <taxon>Pseudomonadati</taxon>
        <taxon>Pseudomonadota</taxon>
        <taxon>Gammaproteobacteria</taxon>
        <taxon>Methylococcales</taxon>
        <taxon>Methylococcaceae</taxon>
        <taxon>Methylovulum</taxon>
    </lineage>
</organism>
<dbReference type="EMBL" id="PGFZ01000009">
    <property type="protein sequence ID" value="POZ50608.1"/>
    <property type="molecule type" value="Genomic_DNA"/>
</dbReference>
<keyword evidence="3" id="KW-0694">RNA-binding</keyword>
<evidence type="ECO:0000256" key="4">
    <source>
        <dbReference type="ARBA" id="ARBA00023118"/>
    </source>
</evidence>
<dbReference type="AlphaFoldDB" id="A0A2S5CIH1"/>
<dbReference type="GO" id="GO:0051607">
    <property type="term" value="P:defense response to virus"/>
    <property type="evidence" value="ECO:0007669"/>
    <property type="project" value="UniProtKB-KW"/>
</dbReference>
<dbReference type="Proteomes" id="UP000237423">
    <property type="component" value="Unassembled WGS sequence"/>
</dbReference>
<name>A0A2S5CIH1_9GAMM</name>
<accession>A0A2S5CIH1</accession>
<dbReference type="NCBIfam" id="TIGR01903">
    <property type="entry name" value="cas5_csm4"/>
    <property type="match status" value="1"/>
</dbReference>
<reference evidence="6 7" key="1">
    <citation type="submission" date="2017-11" db="EMBL/GenBank/DDBJ databases">
        <title>Draft Genome Sequence of Methylobacter psychrotolerans Sph1T, an Obligate Methanotroph from Low-Temperature Environments.</title>
        <authorList>
            <person name="Oshkin I.Y."/>
            <person name="Miroshnikov K."/>
            <person name="Belova S.E."/>
            <person name="Korzhenkov A."/>
            <person name="Toshchakov S.V."/>
            <person name="Dedysh S.N."/>
        </authorList>
    </citation>
    <scope>NUCLEOTIDE SEQUENCE [LARGE SCALE GENOMIC DNA]</scope>
    <source>
        <strain evidence="6 7">Sph1</strain>
    </source>
</reference>
<evidence type="ECO:0000256" key="1">
    <source>
        <dbReference type="ARBA" id="ARBA00005772"/>
    </source>
</evidence>
<evidence type="ECO:0000313" key="6">
    <source>
        <dbReference type="EMBL" id="POZ50608.1"/>
    </source>
</evidence>
<dbReference type="GO" id="GO:0003723">
    <property type="term" value="F:RNA binding"/>
    <property type="evidence" value="ECO:0007669"/>
    <property type="project" value="UniProtKB-KW"/>
</dbReference>
<evidence type="ECO:0000259" key="5">
    <source>
        <dbReference type="Pfam" id="PF17953"/>
    </source>
</evidence>
<keyword evidence="4" id="KW-0051">Antiviral defense</keyword>
<dbReference type="InterPro" id="IPR005510">
    <property type="entry name" value="Csm4"/>
</dbReference>
<evidence type="ECO:0000313" key="7">
    <source>
        <dbReference type="Proteomes" id="UP000237423"/>
    </source>
</evidence>
<feature type="domain" description="Csm4 C-terminal" evidence="5">
    <location>
        <begin position="239"/>
        <end position="323"/>
    </location>
</feature>
<evidence type="ECO:0000256" key="2">
    <source>
        <dbReference type="ARBA" id="ARBA00016109"/>
    </source>
</evidence>
<gene>
    <name evidence="6" type="primary">csm4</name>
    <name evidence="6" type="ORF">AADEFJLK_03501</name>
</gene>
<evidence type="ECO:0000256" key="3">
    <source>
        <dbReference type="ARBA" id="ARBA00022884"/>
    </source>
</evidence>
<dbReference type="Pfam" id="PF09700">
    <property type="entry name" value="Cas_Cmr3"/>
    <property type="match status" value="1"/>
</dbReference>
<dbReference type="RefSeq" id="WP_146054639.1">
    <property type="nucleotide sequence ID" value="NZ_PGFZ01000009.1"/>
</dbReference>